<name>A0A919M9D6_9ACTN</name>
<dbReference type="InterPro" id="IPR052228">
    <property type="entry name" value="Sec_Metab_Biosynth_Oxidored"/>
</dbReference>
<dbReference type="GO" id="GO:0016491">
    <property type="term" value="F:oxidoreductase activity"/>
    <property type="evidence" value="ECO:0007669"/>
    <property type="project" value="UniProtKB-KW"/>
</dbReference>
<dbReference type="PANTHER" id="PTHR47534">
    <property type="entry name" value="YALI0E05731P"/>
    <property type="match status" value="1"/>
</dbReference>
<dbReference type="Gene3D" id="3.40.50.720">
    <property type="entry name" value="NAD(P)-binding Rossmann-like Domain"/>
    <property type="match status" value="1"/>
</dbReference>
<comment type="caution">
    <text evidence="2">The sequence shown here is derived from an EMBL/GenBank/DDBJ whole genome shotgun (WGS) entry which is preliminary data.</text>
</comment>
<evidence type="ECO:0000313" key="2">
    <source>
        <dbReference type="EMBL" id="GID62916.1"/>
    </source>
</evidence>
<sequence length="258" mass="27751">MGRALAVQLARRGDTVVAIGSRASLEPEVPGTTYLQADLSSVAENQRVIAEIGSRWPVVDALLLFANRTSRHRAETVDGLEGTFALYYLSRYLLGHGLAPQLDRAAHPVIVNVAGVGVTRGGVRWDDPQLTRDYSVITAQLQAGRANDLLGAGFSGKARYILYHPGFTRSGNLSPLPLLVRTGIKVLARFAAQPIADAIRPIPGWIDHPPAAQLTAIDRGRELPPDLPTLDPVAARRLAELTATMLRDVAPPAPERCP</sequence>
<dbReference type="Proteomes" id="UP000619479">
    <property type="component" value="Unassembled WGS sequence"/>
</dbReference>
<evidence type="ECO:0000313" key="3">
    <source>
        <dbReference type="Proteomes" id="UP000619479"/>
    </source>
</evidence>
<reference evidence="2" key="1">
    <citation type="submission" date="2021-01" db="EMBL/GenBank/DDBJ databases">
        <title>Whole genome shotgun sequence of Actinoplanes cyaneus NBRC 14990.</title>
        <authorList>
            <person name="Komaki H."/>
            <person name="Tamura T."/>
        </authorList>
    </citation>
    <scope>NUCLEOTIDE SEQUENCE</scope>
    <source>
        <strain evidence="2">NBRC 14990</strain>
    </source>
</reference>
<dbReference type="SUPFAM" id="SSF51735">
    <property type="entry name" value="NAD(P)-binding Rossmann-fold domains"/>
    <property type="match status" value="1"/>
</dbReference>
<evidence type="ECO:0008006" key="4">
    <source>
        <dbReference type="Google" id="ProtNLM"/>
    </source>
</evidence>
<dbReference type="InterPro" id="IPR036291">
    <property type="entry name" value="NAD(P)-bd_dom_sf"/>
</dbReference>
<proteinExistence type="predicted"/>
<evidence type="ECO:0000256" key="1">
    <source>
        <dbReference type="ARBA" id="ARBA00023002"/>
    </source>
</evidence>
<keyword evidence="3" id="KW-1185">Reference proteome</keyword>
<dbReference type="PANTHER" id="PTHR47534:SF3">
    <property type="entry name" value="ALCOHOL DEHYDROGENASE-LIKE C-TERMINAL DOMAIN-CONTAINING PROTEIN"/>
    <property type="match status" value="1"/>
</dbReference>
<gene>
    <name evidence="2" type="ORF">Acy02nite_07970</name>
</gene>
<keyword evidence="1" id="KW-0560">Oxidoreductase</keyword>
<protein>
    <recommendedName>
        <fullName evidence="4">Short-chain dehydrogenase</fullName>
    </recommendedName>
</protein>
<accession>A0A919M9D6</accession>
<dbReference type="EMBL" id="BOMH01000005">
    <property type="protein sequence ID" value="GID62916.1"/>
    <property type="molecule type" value="Genomic_DNA"/>
</dbReference>
<dbReference type="AlphaFoldDB" id="A0A919M9D6"/>
<organism evidence="2 3">
    <name type="scientific">Actinoplanes cyaneus</name>
    <dbReference type="NCBI Taxonomy" id="52696"/>
    <lineage>
        <taxon>Bacteria</taxon>
        <taxon>Bacillati</taxon>
        <taxon>Actinomycetota</taxon>
        <taxon>Actinomycetes</taxon>
        <taxon>Micromonosporales</taxon>
        <taxon>Micromonosporaceae</taxon>
        <taxon>Actinoplanes</taxon>
    </lineage>
</organism>